<reference evidence="2 3" key="1">
    <citation type="submission" date="2017-12" db="EMBL/GenBank/DDBJ databases">
        <title>Gene loss provides genomic basis for host adaptation in cereal stripe rust fungi.</title>
        <authorList>
            <person name="Xia C."/>
        </authorList>
    </citation>
    <scope>NUCLEOTIDE SEQUENCE [LARGE SCALE GENOMIC DNA]</scope>
    <source>
        <strain evidence="2 3">93TX-2</strain>
    </source>
</reference>
<protein>
    <submittedName>
        <fullName evidence="2">Uncharacterized protein</fullName>
    </submittedName>
</protein>
<dbReference type="EMBL" id="PKSM01000207">
    <property type="protein sequence ID" value="POW02892.1"/>
    <property type="molecule type" value="Genomic_DNA"/>
</dbReference>
<organism evidence="2 3">
    <name type="scientific">Puccinia striiformis</name>
    <dbReference type="NCBI Taxonomy" id="27350"/>
    <lineage>
        <taxon>Eukaryota</taxon>
        <taxon>Fungi</taxon>
        <taxon>Dikarya</taxon>
        <taxon>Basidiomycota</taxon>
        <taxon>Pucciniomycotina</taxon>
        <taxon>Pucciniomycetes</taxon>
        <taxon>Pucciniales</taxon>
        <taxon>Pucciniaceae</taxon>
        <taxon>Puccinia</taxon>
    </lineage>
</organism>
<evidence type="ECO:0000313" key="2">
    <source>
        <dbReference type="EMBL" id="POW02892.1"/>
    </source>
</evidence>
<feature type="region of interest" description="Disordered" evidence="1">
    <location>
        <begin position="1"/>
        <end position="47"/>
    </location>
</feature>
<dbReference type="Proteomes" id="UP000238274">
    <property type="component" value="Unassembled WGS sequence"/>
</dbReference>
<feature type="compositionally biased region" description="Polar residues" evidence="1">
    <location>
        <begin position="119"/>
        <end position="128"/>
    </location>
</feature>
<evidence type="ECO:0000313" key="3">
    <source>
        <dbReference type="Proteomes" id="UP000238274"/>
    </source>
</evidence>
<feature type="compositionally biased region" description="Polar residues" evidence="1">
    <location>
        <begin position="1"/>
        <end position="21"/>
    </location>
</feature>
<feature type="region of interest" description="Disordered" evidence="1">
    <location>
        <begin position="118"/>
        <end position="139"/>
    </location>
</feature>
<dbReference type="VEuPathDB" id="FungiDB:PSTT_15700"/>
<gene>
    <name evidence="2" type="ORF">PSHT_11917</name>
</gene>
<sequence>MINSYLNLASRNQGSPDTIHSSQDKETSSEDGSPSSSESESLPCDGLSLLSSPAPTVIVPFKCIVSYSLQLEDRKRGQKPTWKPAKSPATTKMYINIDPNKQSFKEIKIAVADAAAAKSGTSHQAGNHDNSKEDDSDNEGLTIEDIDLFREEIHKRYSIDCHYNRIFPSFPHPIKINKYIPLSAEKIRIWATALLERKEGVLIDLPPSEFQYKVRQKASVAAAPAPAPAPPPEIIVMNAALTAFLQVAADDRAQLMANRTATHLAPFDPPGMNGNHTLKDYLPFIECVPPEARRVSGILRPNRFISYRSFASLNLNNEYLTAMELPLGLNVICLRDSVSGFFNHLNTNVV</sequence>
<evidence type="ECO:0000256" key="1">
    <source>
        <dbReference type="SAM" id="MobiDB-lite"/>
    </source>
</evidence>
<accession>A0A2S4V043</accession>
<dbReference type="VEuPathDB" id="FungiDB:PSHT_11917"/>
<reference evidence="3" key="2">
    <citation type="journal article" date="2018" name="BMC Genomics">
        <title>Genomic insights into host adaptation between the wheat stripe rust pathogen (Puccinia striiformis f. sp. tritici) and the barley stripe rust pathogen (Puccinia striiformis f. sp. hordei).</title>
        <authorList>
            <person name="Xia C."/>
            <person name="Wang M."/>
            <person name="Yin C."/>
            <person name="Cornejo O.E."/>
            <person name="Hulbert S.H."/>
            <person name="Chen X."/>
        </authorList>
    </citation>
    <scope>NUCLEOTIDE SEQUENCE [LARGE SCALE GENOMIC DNA]</scope>
    <source>
        <strain evidence="3">93TX-2</strain>
    </source>
</reference>
<comment type="caution">
    <text evidence="2">The sequence shown here is derived from an EMBL/GenBank/DDBJ whole genome shotgun (WGS) entry which is preliminary data.</text>
</comment>
<feature type="compositionally biased region" description="Low complexity" evidence="1">
    <location>
        <begin position="30"/>
        <end position="41"/>
    </location>
</feature>
<reference evidence="3" key="3">
    <citation type="journal article" date="2018" name="Mol. Plant Microbe Interact.">
        <title>Genome sequence resources for the wheat stripe rust pathogen (Puccinia striiformis f. sp. tritici) and the barley stripe rust pathogen (Puccinia striiformis f. sp. hordei).</title>
        <authorList>
            <person name="Xia C."/>
            <person name="Wang M."/>
            <person name="Yin C."/>
            <person name="Cornejo O.E."/>
            <person name="Hulbert S.H."/>
            <person name="Chen X."/>
        </authorList>
    </citation>
    <scope>NUCLEOTIDE SEQUENCE [LARGE SCALE GENOMIC DNA]</scope>
    <source>
        <strain evidence="3">93TX-2</strain>
    </source>
</reference>
<keyword evidence="3" id="KW-1185">Reference proteome</keyword>
<name>A0A2S4V043_9BASI</name>
<proteinExistence type="predicted"/>
<dbReference type="AlphaFoldDB" id="A0A2S4V043"/>